<dbReference type="AlphaFoldDB" id="A0A8C9PGH0"/>
<keyword evidence="2" id="KW-1185">Reference proteome</keyword>
<dbReference type="Ensembl" id="ENSSDAT00000009873.1">
    <property type="protein sequence ID" value="ENSSDAP00000008688.1"/>
    <property type="gene ID" value="ENSSDAG00000007917.1"/>
</dbReference>
<reference evidence="1" key="1">
    <citation type="submission" date="2025-08" db="UniProtKB">
        <authorList>
            <consortium name="Ensembl"/>
        </authorList>
    </citation>
    <scope>IDENTIFICATION</scope>
</reference>
<evidence type="ECO:0000313" key="2">
    <source>
        <dbReference type="Proteomes" id="UP000694422"/>
    </source>
</evidence>
<accession>A0A8C9PGH0</accession>
<proteinExistence type="predicted"/>
<reference evidence="1" key="2">
    <citation type="submission" date="2025-09" db="UniProtKB">
        <authorList>
            <consortium name="Ensembl"/>
        </authorList>
    </citation>
    <scope>IDENTIFICATION</scope>
</reference>
<protein>
    <submittedName>
        <fullName evidence="1">Uncharacterized protein</fullName>
    </submittedName>
</protein>
<dbReference type="Proteomes" id="UP000694422">
    <property type="component" value="Unplaced"/>
</dbReference>
<evidence type="ECO:0000313" key="1">
    <source>
        <dbReference type="Ensembl" id="ENSSDAP00000008688.1"/>
    </source>
</evidence>
<sequence>MDHRAGSTGTHSCRPTPCPQGCPWDRAWYLAGLAAGGGGMPLAGEAWVGGHSEKVCQAGSPTLPFSLSPGRSCGTPRACSGPPLSPGTCQTKEHSLIATFNKRTVKFPGTSPLFGPSPGAPQLTALPQVGTWEGEQVQQPHCTHLKDIYPSPQDPGCLCAESLRSP</sequence>
<name>A0A8C9PGH0_SPEDA</name>
<organism evidence="1 2">
    <name type="scientific">Spermophilus dauricus</name>
    <name type="common">Daurian ground squirrel</name>
    <dbReference type="NCBI Taxonomy" id="99837"/>
    <lineage>
        <taxon>Eukaryota</taxon>
        <taxon>Metazoa</taxon>
        <taxon>Chordata</taxon>
        <taxon>Craniata</taxon>
        <taxon>Vertebrata</taxon>
        <taxon>Euteleostomi</taxon>
        <taxon>Mammalia</taxon>
        <taxon>Eutheria</taxon>
        <taxon>Euarchontoglires</taxon>
        <taxon>Glires</taxon>
        <taxon>Rodentia</taxon>
        <taxon>Sciuromorpha</taxon>
        <taxon>Sciuridae</taxon>
        <taxon>Xerinae</taxon>
        <taxon>Marmotini</taxon>
        <taxon>Spermophilus</taxon>
    </lineage>
</organism>